<dbReference type="EMBL" id="MBUA01000012">
    <property type="protein sequence ID" value="MBC6491191.1"/>
    <property type="molecule type" value="Genomic_DNA"/>
</dbReference>
<comment type="caution">
    <text evidence="1">The sequence shown here is derived from an EMBL/GenBank/DDBJ whole genome shotgun (WGS) entry which is preliminary data.</text>
</comment>
<evidence type="ECO:0000313" key="1">
    <source>
        <dbReference type="EMBL" id="MBC6491191.1"/>
    </source>
</evidence>
<protein>
    <submittedName>
        <fullName evidence="1">Uncharacterized protein</fullName>
    </submittedName>
</protein>
<sequence>MVYQVSFNHYNLSCMKKILVIAAAGGLILAGCSKDRPVGPSSPEVITKSLRIHVFAENVRREGEPVFTEAGLKLVVMKTNLRDAVPMLVWDTMIQVKSLARYPGSKEPMLIRKSFELDRSGEFLHLMYHKIYRINQLTVIKDFTESFPAGQFSKQLDIPL</sequence>
<gene>
    <name evidence="1" type="ORF">BC349_09120</name>
</gene>
<proteinExistence type="predicted"/>
<reference evidence="1 2" key="1">
    <citation type="submission" date="2016-07" db="EMBL/GenBank/DDBJ databases">
        <title>Genome analysis of Flavihumibacter stibioxidans YS-17.</title>
        <authorList>
            <person name="Shi K."/>
            <person name="Han Y."/>
            <person name="Wang G."/>
        </authorList>
    </citation>
    <scope>NUCLEOTIDE SEQUENCE [LARGE SCALE GENOMIC DNA]</scope>
    <source>
        <strain evidence="1 2">YS-17</strain>
    </source>
</reference>
<organism evidence="1 2">
    <name type="scientific">Flavihumibacter stibioxidans</name>
    <dbReference type="NCBI Taxonomy" id="1834163"/>
    <lineage>
        <taxon>Bacteria</taxon>
        <taxon>Pseudomonadati</taxon>
        <taxon>Bacteroidota</taxon>
        <taxon>Chitinophagia</taxon>
        <taxon>Chitinophagales</taxon>
        <taxon>Chitinophagaceae</taxon>
        <taxon>Flavihumibacter</taxon>
    </lineage>
</organism>
<evidence type="ECO:0000313" key="2">
    <source>
        <dbReference type="Proteomes" id="UP000765802"/>
    </source>
</evidence>
<accession>A0ABR7M839</accession>
<dbReference type="Proteomes" id="UP000765802">
    <property type="component" value="Unassembled WGS sequence"/>
</dbReference>
<name>A0ABR7M839_9BACT</name>
<keyword evidence="2" id="KW-1185">Reference proteome</keyword>